<dbReference type="GO" id="GO:0008234">
    <property type="term" value="F:cysteine-type peptidase activity"/>
    <property type="evidence" value="ECO:0007669"/>
    <property type="project" value="InterPro"/>
</dbReference>
<reference evidence="7" key="2">
    <citation type="journal article" date="2017" name="J. Anim. Genet.">
        <title>Multiple reference genome sequences of hot pepper reveal the massive evolution of plant disease resistance genes by retroduplication.</title>
        <authorList>
            <person name="Kim S."/>
            <person name="Park J."/>
            <person name="Yeom S.-I."/>
            <person name="Kim Y.-M."/>
            <person name="Seo E."/>
            <person name="Kim K.-T."/>
            <person name="Kim M.-S."/>
            <person name="Lee J.M."/>
            <person name="Cheong K."/>
            <person name="Shin H.-S."/>
            <person name="Kim S.-B."/>
            <person name="Han K."/>
            <person name="Lee J."/>
            <person name="Park M."/>
            <person name="Lee H.-A."/>
            <person name="Lee H.-Y."/>
            <person name="Lee Y."/>
            <person name="Oh S."/>
            <person name="Lee J.H."/>
            <person name="Choi E."/>
            <person name="Choi E."/>
            <person name="Lee S.E."/>
            <person name="Jeon J."/>
            <person name="Kim H."/>
            <person name="Choi G."/>
            <person name="Song H."/>
            <person name="Lee J."/>
            <person name="Lee S.-C."/>
            <person name="Kwon J.-K."/>
            <person name="Lee H.-Y."/>
            <person name="Koo N."/>
            <person name="Hong Y."/>
            <person name="Kim R.W."/>
            <person name="Kang W.-H."/>
            <person name="Huh J.H."/>
            <person name="Kang B.-C."/>
            <person name="Yang T.-J."/>
            <person name="Lee Y.-H."/>
            <person name="Bennetzen J.L."/>
            <person name="Choi D."/>
        </authorList>
    </citation>
    <scope>NUCLEOTIDE SEQUENCE [LARGE SCALE GENOMIC DNA]</scope>
    <source>
        <strain evidence="7">cv. PBC81</strain>
    </source>
</reference>
<dbReference type="Gene3D" id="2.40.70.10">
    <property type="entry name" value="Acid Proteases"/>
    <property type="match status" value="1"/>
</dbReference>
<keyword evidence="2" id="KW-0378">Hydrolase</keyword>
<evidence type="ECO:0000259" key="5">
    <source>
        <dbReference type="Pfam" id="PF03732"/>
    </source>
</evidence>
<dbReference type="Pfam" id="PF02902">
    <property type="entry name" value="Peptidase_C48"/>
    <property type="match status" value="1"/>
</dbReference>
<keyword evidence="7" id="KW-1185">Reference proteome</keyword>
<keyword evidence="1" id="KW-0645">Protease</keyword>
<dbReference type="EMBL" id="MLFT02000001">
    <property type="protein sequence ID" value="PHT58202.1"/>
    <property type="molecule type" value="Genomic_DNA"/>
</dbReference>
<dbReference type="InterPro" id="IPR003653">
    <property type="entry name" value="Peptidase_C48_C"/>
</dbReference>
<evidence type="ECO:0000256" key="2">
    <source>
        <dbReference type="ARBA" id="ARBA00022801"/>
    </source>
</evidence>
<accession>A0A2G2XL40</accession>
<reference evidence="6 7" key="1">
    <citation type="journal article" date="2017" name="Genome Biol.">
        <title>New reference genome sequences of hot pepper reveal the massive evolution of plant disease-resistance genes by retroduplication.</title>
        <authorList>
            <person name="Kim S."/>
            <person name="Park J."/>
            <person name="Yeom S.I."/>
            <person name="Kim Y.M."/>
            <person name="Seo E."/>
            <person name="Kim K.T."/>
            <person name="Kim M.S."/>
            <person name="Lee J.M."/>
            <person name="Cheong K."/>
            <person name="Shin H.S."/>
            <person name="Kim S.B."/>
            <person name="Han K."/>
            <person name="Lee J."/>
            <person name="Park M."/>
            <person name="Lee H.A."/>
            <person name="Lee H.Y."/>
            <person name="Lee Y."/>
            <person name="Oh S."/>
            <person name="Lee J.H."/>
            <person name="Choi E."/>
            <person name="Choi E."/>
            <person name="Lee S.E."/>
            <person name="Jeon J."/>
            <person name="Kim H."/>
            <person name="Choi G."/>
            <person name="Song H."/>
            <person name="Lee J."/>
            <person name="Lee S.C."/>
            <person name="Kwon J.K."/>
            <person name="Lee H.Y."/>
            <person name="Koo N."/>
            <person name="Hong Y."/>
            <person name="Kim R.W."/>
            <person name="Kang W.H."/>
            <person name="Huh J.H."/>
            <person name="Kang B.C."/>
            <person name="Yang T.J."/>
            <person name="Lee Y.H."/>
            <person name="Bennetzen J.L."/>
            <person name="Choi D."/>
        </authorList>
    </citation>
    <scope>NUCLEOTIDE SEQUENCE [LARGE SCALE GENOMIC DNA]</scope>
    <source>
        <strain evidence="7">cv. PBC81</strain>
    </source>
</reference>
<evidence type="ECO:0000256" key="1">
    <source>
        <dbReference type="ARBA" id="ARBA00022670"/>
    </source>
</evidence>
<feature type="region of interest" description="Disordered" evidence="3">
    <location>
        <begin position="272"/>
        <end position="344"/>
    </location>
</feature>
<gene>
    <name evidence="6" type="ORF">CQW23_00565</name>
</gene>
<protein>
    <recommendedName>
        <fullName evidence="8">Retrotransposon gag domain-containing protein</fullName>
    </recommendedName>
</protein>
<dbReference type="PANTHER" id="PTHR33067">
    <property type="entry name" value="RNA-DIRECTED DNA POLYMERASE-RELATED"/>
    <property type="match status" value="1"/>
</dbReference>
<feature type="domain" description="Ubiquitin-like protease family profile" evidence="4">
    <location>
        <begin position="966"/>
        <end position="1106"/>
    </location>
</feature>
<dbReference type="InterPro" id="IPR021109">
    <property type="entry name" value="Peptidase_aspartic_dom_sf"/>
</dbReference>
<organism evidence="6 7">
    <name type="scientific">Capsicum baccatum</name>
    <name type="common">Peruvian pepper</name>
    <dbReference type="NCBI Taxonomy" id="33114"/>
    <lineage>
        <taxon>Eukaryota</taxon>
        <taxon>Viridiplantae</taxon>
        <taxon>Streptophyta</taxon>
        <taxon>Embryophyta</taxon>
        <taxon>Tracheophyta</taxon>
        <taxon>Spermatophyta</taxon>
        <taxon>Magnoliopsida</taxon>
        <taxon>eudicotyledons</taxon>
        <taxon>Gunneridae</taxon>
        <taxon>Pentapetalae</taxon>
        <taxon>asterids</taxon>
        <taxon>lamiids</taxon>
        <taxon>Solanales</taxon>
        <taxon>Solanaceae</taxon>
        <taxon>Solanoideae</taxon>
        <taxon>Capsiceae</taxon>
        <taxon>Capsicum</taxon>
    </lineage>
</organism>
<dbReference type="Pfam" id="PF03732">
    <property type="entry name" value="Retrotrans_gag"/>
    <property type="match status" value="1"/>
</dbReference>
<evidence type="ECO:0000259" key="4">
    <source>
        <dbReference type="Pfam" id="PF02902"/>
    </source>
</evidence>
<proteinExistence type="predicted"/>
<dbReference type="Proteomes" id="UP000224567">
    <property type="component" value="Unassembled WGS sequence"/>
</dbReference>
<feature type="region of interest" description="Disordered" evidence="3">
    <location>
        <begin position="866"/>
        <end position="895"/>
    </location>
</feature>
<dbReference type="InterPro" id="IPR005162">
    <property type="entry name" value="Retrotrans_gag_dom"/>
</dbReference>
<evidence type="ECO:0000256" key="3">
    <source>
        <dbReference type="SAM" id="MobiDB-lite"/>
    </source>
</evidence>
<dbReference type="GO" id="GO:0006508">
    <property type="term" value="P:proteolysis"/>
    <property type="evidence" value="ECO:0007669"/>
    <property type="project" value="UniProtKB-KW"/>
</dbReference>
<evidence type="ECO:0000313" key="6">
    <source>
        <dbReference type="EMBL" id="PHT58202.1"/>
    </source>
</evidence>
<name>A0A2G2XL40_CAPBA</name>
<dbReference type="AlphaFoldDB" id="A0A2G2XL40"/>
<dbReference type="PANTHER" id="PTHR33067:SF9">
    <property type="entry name" value="RNA-DIRECTED DNA POLYMERASE"/>
    <property type="match status" value="1"/>
</dbReference>
<dbReference type="OrthoDB" id="1744547at2759"/>
<sequence length="1133" mass="125598">MFFGGGVGGLGGIDGGIICGGGGPSVATGRATNPDDEDLGNEELLNPRHTTEVVTPMQRRDRQARLRPDRQAVQITFDDDDDDLDEAGATGAIILPPLAPGAKFNITSTMIQLLQLKGLFGGLAGDDPNMHLINFISTCKSFENLGVDAFLERFFPPSKRAQLRDEINNFRQLPTEAFHEIWERFKTKLTRCLNHHMTNVHLMEILYRALNSITKPVVDNAAGGSFMDLTFGQASNMLDRMIKQSRAWHTRDSEVASPTLSIGKTKKVKAIASKGRDESDSEEEANYLNNQGGFRGNTQGNQGRNYYDKSGIKDQGSWKNKNDNSGLYVPPGRRDATTSSSGSMEDMMAKLLKGVEATSAGVTEVINDLSSMKQLVDSHSTSIKQIEQQLSQLSAALNQRKAGTLPSDTVQNPRNDGSCMAITTRSGKVLETSSKGKQVVDDVADNDDKANEENAIETDQDVHDATPSRLQPETTKIRKQEEKKVVEKTIPYPPPPFPQRLKNQANDTRFSKFMTMLNQLTINVPLVEALEQMPGYAKFMKDLLTKKRAASYELKDTVHHCSAIATRSLVQKKANPGAFTIPCTVGSMNFAKALCNLGASINLMPLSIYKKLGLGDPTPTNMRLVMDDRSVKRPVDFVILDCEVDSEVPIILGHPFLATGSVLIDMRANELLFRLNDEVVRFDICIAMKQPSDMNVFSVDDGHHEDKKALSIEKQLTVEPLSAAPLNDEHEDDEDYEELMGALIEKESYYHTPKQPDLDLKNQPSPTAKTSIVEPPMLESKELPNYLRYTFLGYGNTLPENVADDLCEQHVESLISALMRYMRAMGWTIDDIIGISPEVQEVSMRRSVSNFDLDILHVKVVSGTMAPKARQGKDKATTSQKGKKRGRKEQDESSVLQIPRHTLGIKWDPDASSGGLVGGVVCDGGSHPAAASAASRDYEHIVSKDKYAKLCKIADSGGPGFDQLVSTFQWDEEEIKYVRGKRPYPHRKSWTKAKIILAVMNVDVTHFLTIEILLYDENIKVYDCNLPVFSEKTFLTHMQPLLKLLPKLLTQSKMMDHLLAEVLVKASWDFEGQNNNIHLPKNTTGAAYGPYSLSYIECLLTGTQIVGVCDTVVGKMQWVWAYGVLTKWLEPVY</sequence>
<feature type="region of interest" description="Disordered" evidence="3">
    <location>
        <begin position="452"/>
        <end position="482"/>
    </location>
</feature>
<dbReference type="CDD" id="cd00303">
    <property type="entry name" value="retropepsin_like"/>
    <property type="match status" value="1"/>
</dbReference>
<dbReference type="STRING" id="33114.A0A2G2XL40"/>
<feature type="domain" description="Retrotransposon gag" evidence="5">
    <location>
        <begin position="147"/>
        <end position="211"/>
    </location>
</feature>
<evidence type="ECO:0008006" key="8">
    <source>
        <dbReference type="Google" id="ProtNLM"/>
    </source>
</evidence>
<feature type="compositionally biased region" description="Polar residues" evidence="3">
    <location>
        <begin position="287"/>
        <end position="304"/>
    </location>
</feature>
<comment type="caution">
    <text evidence="6">The sequence shown here is derived from an EMBL/GenBank/DDBJ whole genome shotgun (WGS) entry which is preliminary data.</text>
</comment>
<evidence type="ECO:0000313" key="7">
    <source>
        <dbReference type="Proteomes" id="UP000224567"/>
    </source>
</evidence>